<keyword evidence="1" id="KW-0732">Signal</keyword>
<evidence type="ECO:0000313" key="2">
    <source>
        <dbReference type="EMBL" id="QKD83153.1"/>
    </source>
</evidence>
<dbReference type="Proteomes" id="UP000505210">
    <property type="component" value="Chromosome"/>
</dbReference>
<dbReference type="InterPro" id="IPR012674">
    <property type="entry name" value="Calycin"/>
</dbReference>
<feature type="signal peptide" evidence="1">
    <location>
        <begin position="1"/>
        <end position="27"/>
    </location>
</feature>
<organism evidence="2 3">
    <name type="scientific">Thermoleptolyngbya sichuanensis A183</name>
    <dbReference type="NCBI Taxonomy" id="2737172"/>
    <lineage>
        <taxon>Bacteria</taxon>
        <taxon>Bacillati</taxon>
        <taxon>Cyanobacteriota</taxon>
        <taxon>Cyanophyceae</taxon>
        <taxon>Oculatellales</taxon>
        <taxon>Oculatellaceae</taxon>
        <taxon>Thermoleptolyngbya</taxon>
        <taxon>Thermoleptolyngbya sichuanensis</taxon>
    </lineage>
</organism>
<accession>A0A6M8BJ98</accession>
<dbReference type="PROSITE" id="PS51257">
    <property type="entry name" value="PROKAR_LIPOPROTEIN"/>
    <property type="match status" value="1"/>
</dbReference>
<evidence type="ECO:0000313" key="3">
    <source>
        <dbReference type="Proteomes" id="UP000505210"/>
    </source>
</evidence>
<dbReference type="AlphaFoldDB" id="A0A6M8BJ98"/>
<gene>
    <name evidence="2" type="ORF">HPC62_13960</name>
</gene>
<dbReference type="EMBL" id="CP053661">
    <property type="protein sequence ID" value="QKD83153.1"/>
    <property type="molecule type" value="Genomic_DNA"/>
</dbReference>
<sequence>MRSLDLPKLSVAILTALACLSGHSGLANEPVAVVSPNSSVPFLGVNGVFTLDTAVPSSLNDPRNPGRIVFNQMEQFSFYRDLAGENAIAENCQYAYRGAAPDPFYYPRFQSSIWDLFELVSEDAACSGFKYVALRAPHGDPIHMHVRYGGVNSSFEELLGHSTGEADTNQLDPWWSLYCAEGVTACD</sequence>
<reference evidence="2 3" key="1">
    <citation type="submission" date="2020-05" db="EMBL/GenBank/DDBJ databases">
        <title>Complete genome sequence of of a novel Thermoleptolyngbya strain isolated from hot springs of Ganzi, Sichuan China.</title>
        <authorList>
            <person name="Tang J."/>
            <person name="Daroch M."/>
            <person name="Li L."/>
            <person name="Waleron K."/>
            <person name="Waleron M."/>
            <person name="Waleron M."/>
        </authorList>
    </citation>
    <scope>NUCLEOTIDE SEQUENCE [LARGE SCALE GENOMIC DNA]</scope>
    <source>
        <strain evidence="2 3">PKUAC-SCTA183</strain>
    </source>
</reference>
<evidence type="ECO:0000256" key="1">
    <source>
        <dbReference type="SAM" id="SignalP"/>
    </source>
</evidence>
<proteinExistence type="predicted"/>
<dbReference type="Gene3D" id="2.40.128.20">
    <property type="match status" value="1"/>
</dbReference>
<dbReference type="KEGG" id="theu:HPC62_13960"/>
<keyword evidence="3" id="KW-1185">Reference proteome</keyword>
<protein>
    <submittedName>
        <fullName evidence="2">Uncharacterized protein</fullName>
    </submittedName>
</protein>
<feature type="chain" id="PRO_5027065765" evidence="1">
    <location>
        <begin position="28"/>
        <end position="187"/>
    </location>
</feature>
<name>A0A6M8BJ98_9CYAN</name>
<dbReference type="RefSeq" id="WP_172356627.1">
    <property type="nucleotide sequence ID" value="NZ_CP053661.1"/>
</dbReference>